<dbReference type="InterPro" id="IPR006050">
    <property type="entry name" value="DNA_photolyase_N"/>
</dbReference>
<dbReference type="PROSITE" id="PS00691">
    <property type="entry name" value="DNA_PHOTOLYASES_1_2"/>
    <property type="match status" value="1"/>
</dbReference>
<dbReference type="EMBL" id="CAEZSR010000181">
    <property type="protein sequence ID" value="CAB4585135.1"/>
    <property type="molecule type" value="Genomic_DNA"/>
</dbReference>
<gene>
    <name evidence="6" type="ORF">UFOPK1493_03351</name>
</gene>
<dbReference type="Gene3D" id="1.10.579.10">
    <property type="entry name" value="DNA Cyclobutane Dipyrimidine Photolyase, subunit A, domain 3"/>
    <property type="match status" value="1"/>
</dbReference>
<comment type="cofactor">
    <cofactor evidence="1">
        <name>FAD</name>
        <dbReference type="ChEBI" id="CHEBI:57692"/>
    </cofactor>
</comment>
<keyword evidence="3" id="KW-0274">FAD</keyword>
<dbReference type="GO" id="GO:0071949">
    <property type="term" value="F:FAD binding"/>
    <property type="evidence" value="ECO:0007669"/>
    <property type="project" value="TreeGrafter"/>
</dbReference>
<evidence type="ECO:0000256" key="3">
    <source>
        <dbReference type="ARBA" id="ARBA00022827"/>
    </source>
</evidence>
<dbReference type="SUPFAM" id="SSF52425">
    <property type="entry name" value="Cryptochrome/photolyase, N-terminal domain"/>
    <property type="match status" value="1"/>
</dbReference>
<dbReference type="InterPro" id="IPR036155">
    <property type="entry name" value="Crypto/Photolyase_N_sf"/>
</dbReference>
<dbReference type="PRINTS" id="PR00147">
    <property type="entry name" value="DNAPHOTLYASE"/>
</dbReference>
<name>A0A6J6FCK8_9ZZZZ</name>
<dbReference type="PROSITE" id="PS51645">
    <property type="entry name" value="PHR_CRY_ALPHA_BETA"/>
    <property type="match status" value="1"/>
</dbReference>
<dbReference type="PANTHER" id="PTHR11455">
    <property type="entry name" value="CRYPTOCHROME"/>
    <property type="match status" value="1"/>
</dbReference>
<evidence type="ECO:0000256" key="1">
    <source>
        <dbReference type="ARBA" id="ARBA00001974"/>
    </source>
</evidence>
<dbReference type="PANTHER" id="PTHR11455:SF9">
    <property type="entry name" value="CRYPTOCHROME CIRCADIAN CLOCK 5 ISOFORM X1"/>
    <property type="match status" value="1"/>
</dbReference>
<dbReference type="Pfam" id="PF00875">
    <property type="entry name" value="DNA_photolyase"/>
    <property type="match status" value="1"/>
</dbReference>
<dbReference type="InterPro" id="IPR018394">
    <property type="entry name" value="DNA_photolyase_1_CS_C"/>
</dbReference>
<sequence length="467" mass="51552">MPSSPRPSTRPRAVLWFRRDLRLDEHAALAAAHAHGDVVPLFVVDPAFARSGAPRRAFMARALQSLDDRMGGALVYRHGDPVEIVPAFAAEVGADVVVVSRDVGPYGRRRDAAVAEALSAAGRRLRGVGSPYAVEPGTVAKADGSPYAVFTPFSKAWVAAGAPRWSTRPATPRPADVNWVGAPDIPCDGPPASPSEDELGDVALPPASEQAAHEQWQRFLADGLDHYDDRRNLPGLDGTSRLSPALRWGLLHPLQLIDDLGTSRSHEVFRSELAWREFYADVLLRRPETAWQNLQSKMDAMAVDTDARARDRFRAWCDGRTGFPIVDAGMRQLLATGWMHNRVRMITASFLVKDLHLPWQWGARHFLQHLVDGDLASNSHGWQWTAGTGTDAAPYFRVFNPTSQSQKFDPDGDYLRRWVPELAHLAGALVHDPGLHRPDAYPAPIVDHAAEREEALRRYRSMTGAAR</sequence>
<dbReference type="InterPro" id="IPR002081">
    <property type="entry name" value="Cryptochrome/DNA_photolyase_1"/>
</dbReference>
<keyword evidence="2" id="KW-0285">Flavoprotein</keyword>
<feature type="domain" description="Photolyase/cryptochrome alpha/beta" evidence="5">
    <location>
        <begin position="11"/>
        <end position="133"/>
    </location>
</feature>
<dbReference type="InterPro" id="IPR014729">
    <property type="entry name" value="Rossmann-like_a/b/a_fold"/>
</dbReference>
<evidence type="ECO:0000313" key="6">
    <source>
        <dbReference type="EMBL" id="CAB4585135.1"/>
    </source>
</evidence>
<dbReference type="PROSITE" id="PS00394">
    <property type="entry name" value="DNA_PHOTOLYASES_1_1"/>
    <property type="match status" value="1"/>
</dbReference>
<proteinExistence type="predicted"/>
<keyword evidence="4" id="KW-0157">Chromophore</keyword>
<dbReference type="AlphaFoldDB" id="A0A6J6FCK8"/>
<dbReference type="SUPFAM" id="SSF48173">
    <property type="entry name" value="Cryptochrome/photolyase FAD-binding domain"/>
    <property type="match status" value="1"/>
</dbReference>
<dbReference type="GO" id="GO:0003677">
    <property type="term" value="F:DNA binding"/>
    <property type="evidence" value="ECO:0007669"/>
    <property type="project" value="TreeGrafter"/>
</dbReference>
<dbReference type="InterPro" id="IPR005101">
    <property type="entry name" value="Cryptochr/Photolyase_FAD-bd"/>
</dbReference>
<organism evidence="6">
    <name type="scientific">freshwater metagenome</name>
    <dbReference type="NCBI Taxonomy" id="449393"/>
    <lineage>
        <taxon>unclassified sequences</taxon>
        <taxon>metagenomes</taxon>
        <taxon>ecological metagenomes</taxon>
    </lineage>
</organism>
<reference evidence="6" key="1">
    <citation type="submission" date="2020-05" db="EMBL/GenBank/DDBJ databases">
        <authorList>
            <person name="Chiriac C."/>
            <person name="Salcher M."/>
            <person name="Ghai R."/>
            <person name="Kavagutti S V."/>
        </authorList>
    </citation>
    <scope>NUCLEOTIDE SEQUENCE</scope>
</reference>
<evidence type="ECO:0000256" key="4">
    <source>
        <dbReference type="ARBA" id="ARBA00022991"/>
    </source>
</evidence>
<dbReference type="GO" id="GO:0006950">
    <property type="term" value="P:response to stress"/>
    <property type="evidence" value="ECO:0007669"/>
    <property type="project" value="UniProtKB-ARBA"/>
</dbReference>
<evidence type="ECO:0000259" key="5">
    <source>
        <dbReference type="PROSITE" id="PS51645"/>
    </source>
</evidence>
<accession>A0A6J6FCK8</accession>
<dbReference type="GO" id="GO:0009416">
    <property type="term" value="P:response to light stimulus"/>
    <property type="evidence" value="ECO:0007669"/>
    <property type="project" value="TreeGrafter"/>
</dbReference>
<dbReference type="Pfam" id="PF03441">
    <property type="entry name" value="FAD_binding_7"/>
    <property type="match status" value="1"/>
</dbReference>
<dbReference type="GO" id="GO:0006139">
    <property type="term" value="P:nucleobase-containing compound metabolic process"/>
    <property type="evidence" value="ECO:0007669"/>
    <property type="project" value="UniProtKB-ARBA"/>
</dbReference>
<dbReference type="GO" id="GO:0003904">
    <property type="term" value="F:deoxyribodipyrimidine photo-lyase activity"/>
    <property type="evidence" value="ECO:0007669"/>
    <property type="project" value="TreeGrafter"/>
</dbReference>
<protein>
    <submittedName>
        <fullName evidence="6">Unannotated protein</fullName>
    </submittedName>
</protein>
<dbReference type="Gene3D" id="3.40.50.620">
    <property type="entry name" value="HUPs"/>
    <property type="match status" value="1"/>
</dbReference>
<dbReference type="Gene3D" id="1.25.40.80">
    <property type="match status" value="1"/>
</dbReference>
<evidence type="ECO:0000256" key="2">
    <source>
        <dbReference type="ARBA" id="ARBA00022630"/>
    </source>
</evidence>
<dbReference type="InterPro" id="IPR036134">
    <property type="entry name" value="Crypto/Photolyase_FAD-like_sf"/>
</dbReference>